<dbReference type="RefSeq" id="WP_066722137.1">
    <property type="nucleotide sequence ID" value="NZ_JBHSLU010000003.1"/>
</dbReference>
<dbReference type="Pfam" id="PF23544">
    <property type="entry name" value="AtuA_ferredoxin"/>
    <property type="match status" value="1"/>
</dbReference>
<comment type="caution">
    <text evidence="2">The sequence shown here is derived from an EMBL/GenBank/DDBJ whole genome shotgun (WGS) entry which is preliminary data.</text>
</comment>
<feature type="domain" description="AtuA-like ferredoxin-fold" evidence="1">
    <location>
        <begin position="1"/>
        <end position="99"/>
    </location>
</feature>
<proteinExistence type="predicted"/>
<evidence type="ECO:0000313" key="3">
    <source>
        <dbReference type="Proteomes" id="UP001596060"/>
    </source>
</evidence>
<keyword evidence="3" id="KW-1185">Reference proteome</keyword>
<dbReference type="EMBL" id="JBHSLU010000003">
    <property type="protein sequence ID" value="MFC5503761.1"/>
    <property type="molecule type" value="Genomic_DNA"/>
</dbReference>
<reference evidence="3" key="1">
    <citation type="journal article" date="2019" name="Int. J. Syst. Evol. Microbiol.">
        <title>The Global Catalogue of Microorganisms (GCM) 10K type strain sequencing project: providing services to taxonomists for standard genome sequencing and annotation.</title>
        <authorList>
            <consortium name="The Broad Institute Genomics Platform"/>
            <consortium name="The Broad Institute Genome Sequencing Center for Infectious Disease"/>
            <person name="Wu L."/>
            <person name="Ma J."/>
        </authorList>
    </citation>
    <scope>NUCLEOTIDE SEQUENCE [LARGE SCALE GENOMIC DNA]</scope>
    <source>
        <strain evidence="3">CCUG 43117</strain>
    </source>
</reference>
<dbReference type="InterPro" id="IPR056362">
    <property type="entry name" value="AtuA-like_ferredoxin_dom"/>
</dbReference>
<sequence length="121" mass="12924">MKLRAIAHSRSGDKGDVSNLSLIAYDPADFPLLVREVTAARVKAHFGSLVAGEVVRYEVESLGALNFVMRQALGGGVTRSLCLDTHGKSLSSALLDLEIEPGKAAAESGPIQQEQHKEEKP</sequence>
<gene>
    <name evidence="2" type="ORF">ACFPN9_00660</name>
</gene>
<dbReference type="Proteomes" id="UP001596060">
    <property type="component" value="Unassembled WGS sequence"/>
</dbReference>
<evidence type="ECO:0000313" key="2">
    <source>
        <dbReference type="EMBL" id="MFC5503761.1"/>
    </source>
</evidence>
<protein>
    <recommendedName>
        <fullName evidence="1">AtuA-like ferredoxin-fold domain-containing protein</fullName>
    </recommendedName>
</protein>
<dbReference type="PANTHER" id="PTHR47708">
    <property type="match status" value="1"/>
</dbReference>
<accession>A0ABW0NTA9</accession>
<dbReference type="PANTHER" id="PTHR47708:SF2">
    <property type="entry name" value="SI:CH73-132F6.5"/>
    <property type="match status" value="1"/>
</dbReference>
<name>A0ABW0NTA9_9HYPH</name>
<organism evidence="2 3">
    <name type="scientific">Bosea massiliensis</name>
    <dbReference type="NCBI Taxonomy" id="151419"/>
    <lineage>
        <taxon>Bacteria</taxon>
        <taxon>Pseudomonadati</taxon>
        <taxon>Pseudomonadota</taxon>
        <taxon>Alphaproteobacteria</taxon>
        <taxon>Hyphomicrobiales</taxon>
        <taxon>Boseaceae</taxon>
        <taxon>Bosea</taxon>
    </lineage>
</organism>
<evidence type="ECO:0000259" key="1">
    <source>
        <dbReference type="Pfam" id="PF23544"/>
    </source>
</evidence>